<reference evidence="1" key="1">
    <citation type="submission" date="2018-02" db="EMBL/GenBank/DDBJ databases">
        <title>Rhizophora mucronata_Transcriptome.</title>
        <authorList>
            <person name="Meera S.P."/>
            <person name="Sreeshan A."/>
            <person name="Augustine A."/>
        </authorList>
    </citation>
    <scope>NUCLEOTIDE SEQUENCE</scope>
    <source>
        <tissue evidence="1">Leaf</tissue>
    </source>
</reference>
<evidence type="ECO:0000313" key="1">
    <source>
        <dbReference type="EMBL" id="MBX57484.1"/>
    </source>
</evidence>
<sequence>MDVQLITSLSIILSKTDLASSILPHFAYMSTNAFLTAIFLPKPFSSTKE</sequence>
<name>A0A2P2PRX4_RHIMU</name>
<organism evidence="1">
    <name type="scientific">Rhizophora mucronata</name>
    <name type="common">Asiatic mangrove</name>
    <dbReference type="NCBI Taxonomy" id="61149"/>
    <lineage>
        <taxon>Eukaryota</taxon>
        <taxon>Viridiplantae</taxon>
        <taxon>Streptophyta</taxon>
        <taxon>Embryophyta</taxon>
        <taxon>Tracheophyta</taxon>
        <taxon>Spermatophyta</taxon>
        <taxon>Magnoliopsida</taxon>
        <taxon>eudicotyledons</taxon>
        <taxon>Gunneridae</taxon>
        <taxon>Pentapetalae</taxon>
        <taxon>rosids</taxon>
        <taxon>fabids</taxon>
        <taxon>Malpighiales</taxon>
        <taxon>Rhizophoraceae</taxon>
        <taxon>Rhizophora</taxon>
    </lineage>
</organism>
<dbReference type="AlphaFoldDB" id="A0A2P2PRX4"/>
<accession>A0A2P2PRX4</accession>
<protein>
    <submittedName>
        <fullName evidence="1">Uncharacterized protein</fullName>
    </submittedName>
</protein>
<dbReference type="EMBL" id="GGEC01077000">
    <property type="protein sequence ID" value="MBX57484.1"/>
    <property type="molecule type" value="Transcribed_RNA"/>
</dbReference>
<proteinExistence type="predicted"/>